<proteinExistence type="predicted"/>
<keyword evidence="1" id="KW-0812">Transmembrane</keyword>
<dbReference type="RefSeq" id="WP_201298798.1">
    <property type="nucleotide sequence ID" value="NZ_CAWOGJ010000017.1"/>
</dbReference>
<dbReference type="AlphaFoldDB" id="A0A653KQI8"/>
<keyword evidence="1" id="KW-1133">Transmembrane helix</keyword>
<gene>
    <name evidence="2" type="ORF">AERO8C_120049</name>
</gene>
<accession>A0A653KQI8</accession>
<sequence length="169" mass="19311">MLLIQIVTETPIWVWILFVFLITTGINALSDRETNIEGLFIMPLFFLLWGGFTVIDNLAFLFCGFASMMSGLIAGSYIGWRHFSDGPQLKRKEGTHLIIWPGTSWVLVFVIITFIIKYALNAFLNMEPSLRFSLWFNIIFGVSSGLISGVLWGRTVNFYLTYRKTYLCG</sequence>
<name>A0A653KQI8_AERVE</name>
<reference evidence="2 3" key="1">
    <citation type="submission" date="2019-10" db="EMBL/GenBank/DDBJ databases">
        <authorList>
            <person name="Karimi E."/>
        </authorList>
    </citation>
    <scope>NUCLEOTIDE SEQUENCE [LARGE SCALE GENOMIC DNA]</scope>
    <source>
        <strain evidence="2">Aeromonas sp. 8C</strain>
    </source>
</reference>
<evidence type="ECO:0008006" key="4">
    <source>
        <dbReference type="Google" id="ProtNLM"/>
    </source>
</evidence>
<evidence type="ECO:0000256" key="1">
    <source>
        <dbReference type="SAM" id="Phobius"/>
    </source>
</evidence>
<dbReference type="EMBL" id="CABWLC010000004">
    <property type="protein sequence ID" value="VXA81476.1"/>
    <property type="molecule type" value="Genomic_DNA"/>
</dbReference>
<dbReference type="InterPro" id="IPR046730">
    <property type="entry name" value="DUF6622"/>
</dbReference>
<evidence type="ECO:0000313" key="3">
    <source>
        <dbReference type="Proteomes" id="UP000439123"/>
    </source>
</evidence>
<feature type="transmembrane region" description="Helical" evidence="1">
    <location>
        <begin position="58"/>
        <end position="78"/>
    </location>
</feature>
<evidence type="ECO:0000313" key="2">
    <source>
        <dbReference type="EMBL" id="VXA81476.1"/>
    </source>
</evidence>
<feature type="transmembrane region" description="Helical" evidence="1">
    <location>
        <begin position="98"/>
        <end position="120"/>
    </location>
</feature>
<protein>
    <recommendedName>
        <fullName evidence="4">DUF1453 domain-containing protein</fullName>
    </recommendedName>
</protein>
<organism evidence="2 3">
    <name type="scientific">Aeromonas veronii</name>
    <dbReference type="NCBI Taxonomy" id="654"/>
    <lineage>
        <taxon>Bacteria</taxon>
        <taxon>Pseudomonadati</taxon>
        <taxon>Pseudomonadota</taxon>
        <taxon>Gammaproteobacteria</taxon>
        <taxon>Aeromonadales</taxon>
        <taxon>Aeromonadaceae</taxon>
        <taxon>Aeromonas</taxon>
    </lineage>
</organism>
<feature type="transmembrane region" description="Helical" evidence="1">
    <location>
        <begin position="36"/>
        <end position="52"/>
    </location>
</feature>
<dbReference type="Pfam" id="PF20327">
    <property type="entry name" value="DUF6622"/>
    <property type="match status" value="1"/>
</dbReference>
<keyword evidence="1" id="KW-0472">Membrane</keyword>
<dbReference type="Proteomes" id="UP000439123">
    <property type="component" value="Unassembled WGS sequence"/>
</dbReference>
<feature type="transmembrane region" description="Helical" evidence="1">
    <location>
        <begin position="12"/>
        <end position="29"/>
    </location>
</feature>
<feature type="transmembrane region" description="Helical" evidence="1">
    <location>
        <begin position="132"/>
        <end position="153"/>
    </location>
</feature>